<comment type="caution">
    <text evidence="2">The sequence shown here is derived from an EMBL/GenBank/DDBJ whole genome shotgun (WGS) entry which is preliminary data.</text>
</comment>
<protein>
    <submittedName>
        <fullName evidence="2">Uncharacterized protein</fullName>
    </submittedName>
</protein>
<dbReference type="Proteomes" id="UP000310158">
    <property type="component" value="Unassembled WGS sequence"/>
</dbReference>
<name>A0A4S4LKR5_9AGAM</name>
<evidence type="ECO:0000313" key="3">
    <source>
        <dbReference type="Proteomes" id="UP000310158"/>
    </source>
</evidence>
<keyword evidence="3" id="KW-1185">Reference proteome</keyword>
<evidence type="ECO:0000313" key="2">
    <source>
        <dbReference type="EMBL" id="THH12477.1"/>
    </source>
</evidence>
<dbReference type="AlphaFoldDB" id="A0A4S4LKR5"/>
<organism evidence="2 3">
    <name type="scientific">Bondarzewia mesenterica</name>
    <dbReference type="NCBI Taxonomy" id="1095465"/>
    <lineage>
        <taxon>Eukaryota</taxon>
        <taxon>Fungi</taxon>
        <taxon>Dikarya</taxon>
        <taxon>Basidiomycota</taxon>
        <taxon>Agaricomycotina</taxon>
        <taxon>Agaricomycetes</taxon>
        <taxon>Russulales</taxon>
        <taxon>Bondarzewiaceae</taxon>
        <taxon>Bondarzewia</taxon>
    </lineage>
</organism>
<evidence type="ECO:0000256" key="1">
    <source>
        <dbReference type="SAM" id="Phobius"/>
    </source>
</evidence>
<keyword evidence="1" id="KW-0812">Transmembrane</keyword>
<feature type="transmembrane region" description="Helical" evidence="1">
    <location>
        <begin position="24"/>
        <end position="48"/>
    </location>
</feature>
<proteinExistence type="predicted"/>
<dbReference type="EMBL" id="SGPL01000459">
    <property type="protein sequence ID" value="THH12477.1"/>
    <property type="molecule type" value="Genomic_DNA"/>
</dbReference>
<reference evidence="2 3" key="1">
    <citation type="submission" date="2019-02" db="EMBL/GenBank/DDBJ databases">
        <title>Genome sequencing of the rare red list fungi Bondarzewia mesenterica.</title>
        <authorList>
            <person name="Buettner E."/>
            <person name="Kellner H."/>
        </authorList>
    </citation>
    <scope>NUCLEOTIDE SEQUENCE [LARGE SCALE GENOMIC DNA]</scope>
    <source>
        <strain evidence="2 3">DSM 108281</strain>
    </source>
</reference>
<gene>
    <name evidence="2" type="ORF">EW146_g7662</name>
</gene>
<keyword evidence="1" id="KW-0472">Membrane</keyword>
<sequence>MLLAPLPIPDPNPVLPPREVVDELIITTVVVGVALALVTVLATTLLLWDSTADAEKGSSVAVTDAADPVAAIVLATEDTSTCYEMFTGMNRLCKAGGVQGNVRQEYQ</sequence>
<keyword evidence="1" id="KW-1133">Transmembrane helix</keyword>
<accession>A0A4S4LKR5</accession>